<dbReference type="Pfam" id="PF06330">
    <property type="entry name" value="TRI5"/>
    <property type="match status" value="1"/>
</dbReference>
<keyword evidence="4" id="KW-1185">Reference proteome</keyword>
<sequence length="341" mass="38747">MSLQVSPANASHASLHTQRWGARLWPSALSILARHLLRPVRPRNLQQKPEQAEDIIRSFVHQFDTANLPSIWDPALENLCMKEVEHRGYALDALQPYLVPGLNIAASAYHHVDNVNIKVYIAIYTAFVLYFDDAYPDDPDALVGVPNFTKHFATSEKQPTKMLDDFAGVLAEASQLFGEVTADFIVQAILRFMTALILEIRSKSEPRHKVDKYAMFLRELSGIAEAYAVFIFPAELPYSVYIQAFPLLRDVICFINDIISFYKEEADGENYNLISILAEANDEPKTKTLRNMVGRCMEAHEKALLVLSPHKDAHGMYKEFVKGYLAYHLGAKRYRLNELNM</sequence>
<proteinExistence type="inferred from homology"/>
<keyword evidence="2" id="KW-0456">Lyase</keyword>
<dbReference type="OMA" id="CMKEVEH"/>
<dbReference type="STRING" id="47428.A0A284R3D2"/>
<dbReference type="InterPro" id="IPR024652">
    <property type="entry name" value="Trichodiene_synth"/>
</dbReference>
<gene>
    <name evidence="3" type="ORF">ARMOST_06572</name>
</gene>
<protein>
    <recommendedName>
        <fullName evidence="5">Terpenoid synthase</fullName>
    </recommendedName>
</protein>
<dbReference type="GO" id="GO:0016838">
    <property type="term" value="F:carbon-oxygen lyase activity, acting on phosphates"/>
    <property type="evidence" value="ECO:0007669"/>
    <property type="project" value="InterPro"/>
</dbReference>
<dbReference type="SFLD" id="SFLDG01021">
    <property type="entry name" value="Trichodiene_Synthase_Like"/>
    <property type="match status" value="1"/>
</dbReference>
<evidence type="ECO:0000313" key="3">
    <source>
        <dbReference type="EMBL" id="SJL03224.1"/>
    </source>
</evidence>
<evidence type="ECO:0000313" key="4">
    <source>
        <dbReference type="Proteomes" id="UP000219338"/>
    </source>
</evidence>
<dbReference type="SFLD" id="SFLDS00005">
    <property type="entry name" value="Isoprenoid_Synthase_Type_I"/>
    <property type="match status" value="1"/>
</dbReference>
<name>A0A284R3D2_ARMOS</name>
<evidence type="ECO:0000256" key="1">
    <source>
        <dbReference type="ARBA" id="ARBA00007946"/>
    </source>
</evidence>
<dbReference type="EMBL" id="FUEG01000004">
    <property type="protein sequence ID" value="SJL03224.1"/>
    <property type="molecule type" value="Genomic_DNA"/>
</dbReference>
<dbReference type="AlphaFoldDB" id="A0A284R3D2"/>
<organism evidence="3 4">
    <name type="scientific">Armillaria ostoyae</name>
    <name type="common">Armillaria root rot fungus</name>
    <dbReference type="NCBI Taxonomy" id="47428"/>
    <lineage>
        <taxon>Eukaryota</taxon>
        <taxon>Fungi</taxon>
        <taxon>Dikarya</taxon>
        <taxon>Basidiomycota</taxon>
        <taxon>Agaricomycotina</taxon>
        <taxon>Agaricomycetes</taxon>
        <taxon>Agaricomycetidae</taxon>
        <taxon>Agaricales</taxon>
        <taxon>Marasmiineae</taxon>
        <taxon>Physalacriaceae</taxon>
        <taxon>Armillaria</taxon>
    </lineage>
</organism>
<dbReference type="Gene3D" id="1.10.600.10">
    <property type="entry name" value="Farnesyl Diphosphate Synthase"/>
    <property type="match status" value="1"/>
</dbReference>
<evidence type="ECO:0000256" key="2">
    <source>
        <dbReference type="ARBA" id="ARBA00023239"/>
    </source>
</evidence>
<dbReference type="SUPFAM" id="SSF48576">
    <property type="entry name" value="Terpenoid synthases"/>
    <property type="match status" value="1"/>
</dbReference>
<accession>A0A284R3D2</accession>
<reference evidence="4" key="1">
    <citation type="journal article" date="2017" name="Nat. Ecol. Evol.">
        <title>Genome expansion and lineage-specific genetic innovations in the forest pathogenic fungi Armillaria.</title>
        <authorList>
            <person name="Sipos G."/>
            <person name="Prasanna A.N."/>
            <person name="Walter M.C."/>
            <person name="O'Connor E."/>
            <person name="Balint B."/>
            <person name="Krizsan K."/>
            <person name="Kiss B."/>
            <person name="Hess J."/>
            <person name="Varga T."/>
            <person name="Slot J."/>
            <person name="Riley R."/>
            <person name="Boka B."/>
            <person name="Rigling D."/>
            <person name="Barry K."/>
            <person name="Lee J."/>
            <person name="Mihaltcheva S."/>
            <person name="LaButti K."/>
            <person name="Lipzen A."/>
            <person name="Waldron R."/>
            <person name="Moloney N.M."/>
            <person name="Sperisen C."/>
            <person name="Kredics L."/>
            <person name="Vagvoelgyi C."/>
            <person name="Patrignani A."/>
            <person name="Fitzpatrick D."/>
            <person name="Nagy I."/>
            <person name="Doyle S."/>
            <person name="Anderson J.B."/>
            <person name="Grigoriev I.V."/>
            <person name="Gueldener U."/>
            <person name="Muensterkoetter M."/>
            <person name="Nagy L.G."/>
        </authorList>
    </citation>
    <scope>NUCLEOTIDE SEQUENCE [LARGE SCALE GENOMIC DNA]</scope>
    <source>
        <strain evidence="4">C18/9</strain>
    </source>
</reference>
<comment type="similarity">
    <text evidence="1">Belongs to the trichodiene synthase family.</text>
</comment>
<dbReference type="OrthoDB" id="2998174at2759"/>
<evidence type="ECO:0008006" key="5">
    <source>
        <dbReference type="Google" id="ProtNLM"/>
    </source>
</evidence>
<dbReference type="Proteomes" id="UP000219338">
    <property type="component" value="Unassembled WGS sequence"/>
</dbReference>
<dbReference type="InterPro" id="IPR008949">
    <property type="entry name" value="Isoprenoid_synthase_dom_sf"/>
</dbReference>